<dbReference type="AlphaFoldDB" id="A0A0G1MZ57"/>
<name>A0A0G1MZ57_9BACT</name>
<evidence type="ECO:0000313" key="3">
    <source>
        <dbReference type="Proteomes" id="UP000034911"/>
    </source>
</evidence>
<evidence type="ECO:0000313" key="2">
    <source>
        <dbReference type="EMBL" id="KKU13524.1"/>
    </source>
</evidence>
<evidence type="ECO:0000259" key="1">
    <source>
        <dbReference type="Pfam" id="PF22053"/>
    </source>
</evidence>
<gene>
    <name evidence="2" type="ORF">UX20_C0019G0005</name>
</gene>
<comment type="caution">
    <text evidence="2">The sequence shown here is derived from an EMBL/GenBank/DDBJ whole genome shotgun (WGS) entry which is preliminary data.</text>
</comment>
<dbReference type="STRING" id="1619050.UX20_C0019G0005"/>
<reference evidence="2 3" key="1">
    <citation type="journal article" date="2015" name="Nature">
        <title>rRNA introns, odd ribosomes, and small enigmatic genomes across a large radiation of phyla.</title>
        <authorList>
            <person name="Brown C.T."/>
            <person name="Hug L.A."/>
            <person name="Thomas B.C."/>
            <person name="Sharon I."/>
            <person name="Castelle C.J."/>
            <person name="Singh A."/>
            <person name="Wilkins M.J."/>
            <person name="Williams K.H."/>
            <person name="Banfield J.F."/>
        </authorList>
    </citation>
    <scope>NUCLEOTIDE SEQUENCE [LARGE SCALE GENOMIC DNA]</scope>
</reference>
<dbReference type="EMBL" id="LCLH01000019">
    <property type="protein sequence ID" value="KKU13524.1"/>
    <property type="molecule type" value="Genomic_DNA"/>
</dbReference>
<dbReference type="InterPro" id="IPR054218">
    <property type="entry name" value="DUF6938"/>
</dbReference>
<organism evidence="2 3">
    <name type="scientific">Candidatus Magasanikbacteria bacterium GW2011_GWC2_45_8</name>
    <dbReference type="NCBI Taxonomy" id="1619050"/>
    <lineage>
        <taxon>Bacteria</taxon>
        <taxon>Candidatus Magasanikiibacteriota</taxon>
    </lineage>
</organism>
<dbReference type="PATRIC" id="fig|1619050.3.peg.404"/>
<dbReference type="Proteomes" id="UP000034911">
    <property type="component" value="Unassembled WGS sequence"/>
</dbReference>
<sequence>MAHHEHALSQAHVVAVDMGYGHQRAAFPLRHLAPESQVIYADAYEGIPLDDEKIWKESRIFYEFISRFKRVPLIGELAFKVFDNLQKIPNFYPRRDLSHNTLYLKELYALIHKKRWGEHLIQKLNKNPLPLITSFFAVAFMAEELNYEGDIYCIICDADISRTWAPLDPQKSRIKYFASCSRTAERLKLYGVSSENIFLTGFPLPEENLGGEDLLALKEDLQHRLINLDPQEHYLLRYSEVVQHAIGIEHVGHKSNHPLTLTFAVGGAGAQREIGAAAVKSLKKKIQNNELALILVAGINKEVTAYFENELARAGLKNHPNTRVIDGPTKNDYFSEFDKALRHTDILWTKPSELSFYAGLGIPIIMAPSIGSQEDFNRTWLKTVGAGITQNDPRFADEWIFDWLNNGLLAAAAMQGFLEIPKTGTYNIEQIVGSRKEKAKPAEMVLQT</sequence>
<proteinExistence type="predicted"/>
<feature type="domain" description="DUF6938" evidence="1">
    <location>
        <begin position="254"/>
        <end position="314"/>
    </location>
</feature>
<dbReference type="Pfam" id="PF22053">
    <property type="entry name" value="DUF6938"/>
    <property type="match status" value="1"/>
</dbReference>
<protein>
    <recommendedName>
        <fullName evidence="1">DUF6938 domain-containing protein</fullName>
    </recommendedName>
</protein>
<accession>A0A0G1MZ57</accession>